<dbReference type="Pfam" id="PF03739">
    <property type="entry name" value="LptF_LptG"/>
    <property type="match status" value="1"/>
</dbReference>
<feature type="transmembrane region" description="Helical" evidence="9">
    <location>
        <begin position="61"/>
        <end position="81"/>
    </location>
</feature>
<keyword evidence="11" id="KW-1185">Reference proteome</keyword>
<proteinExistence type="inferred from homology"/>
<keyword evidence="5 9" id="KW-0812">Transmembrane</keyword>
<comment type="function">
    <text evidence="1">Part of the ABC transporter complex LptBFG involved in the translocation of lipopolysaccharide (LPS) from the inner membrane to the outer membrane.</text>
</comment>
<dbReference type="RefSeq" id="WP_117001581.1">
    <property type="nucleotide sequence ID" value="NZ_BMJS01000003.1"/>
</dbReference>
<dbReference type="GO" id="GO:0015920">
    <property type="term" value="P:lipopolysaccharide transport"/>
    <property type="evidence" value="ECO:0007669"/>
    <property type="project" value="TreeGrafter"/>
</dbReference>
<feature type="transmembrane region" description="Helical" evidence="9">
    <location>
        <begin position="102"/>
        <end position="125"/>
    </location>
</feature>
<dbReference type="PANTHER" id="PTHR33529:SF2">
    <property type="entry name" value="LIPOPOLYSACCHARIDE EXPORT SYSTEM PERMEASE PROTEIN LPTG"/>
    <property type="match status" value="1"/>
</dbReference>
<dbReference type="GO" id="GO:0043190">
    <property type="term" value="C:ATP-binding cassette (ABC) transporter complex"/>
    <property type="evidence" value="ECO:0007669"/>
    <property type="project" value="InterPro"/>
</dbReference>
<sequence>MKRLTLYVASTVLYTSFIMILALTAIFFLFTYIAQAGDIGKGNFTALAAFLYVLYEVPANIYLIMPVCALLGGLMGLGLLANNSELIVMRASGQSITQIAKGVLLAAFGLAFLTFLTGAYIAPYFQKKATINKTLATGGNEALVLYDTQTLWIREGNAFIHVGKNDANGKLKDITKYTIDNNQLTAIDHADNALFTNKQWQVNDVSSTQIGKDSSIVYHDKQQYWNNLLPPFLLKIITSNTDYLNLSELIDYIKVNKEGQQSANRIWLKFWQTFFQPLSLIILMLIAVPFSLGSMRSSALGYKFIIGMLFGFSFYIINQTFGPFSLVYNLSGFWGAAIPSFIFLIILGFLFWKMRE</sequence>
<dbReference type="NCBIfam" id="TIGR04408">
    <property type="entry name" value="LptG_lptG"/>
    <property type="match status" value="1"/>
</dbReference>
<evidence type="ECO:0000256" key="4">
    <source>
        <dbReference type="ARBA" id="ARBA00022475"/>
    </source>
</evidence>
<dbReference type="EMBL" id="BMJS01000003">
    <property type="protein sequence ID" value="GGF90555.1"/>
    <property type="molecule type" value="Genomic_DNA"/>
</dbReference>
<dbReference type="InterPro" id="IPR030923">
    <property type="entry name" value="LptG"/>
</dbReference>
<dbReference type="PANTHER" id="PTHR33529">
    <property type="entry name" value="SLR0882 PROTEIN-RELATED"/>
    <property type="match status" value="1"/>
</dbReference>
<reference evidence="10" key="1">
    <citation type="journal article" date="2014" name="Int. J. Syst. Evol. Microbiol.">
        <title>Complete genome sequence of Corynebacterium casei LMG S-19264T (=DSM 44701T), isolated from a smear-ripened cheese.</title>
        <authorList>
            <consortium name="US DOE Joint Genome Institute (JGI-PGF)"/>
            <person name="Walter F."/>
            <person name="Albersmeier A."/>
            <person name="Kalinowski J."/>
            <person name="Ruckert C."/>
        </authorList>
    </citation>
    <scope>NUCLEOTIDE SEQUENCE</scope>
    <source>
        <strain evidence="10">CGMCC 1.15758</strain>
    </source>
</reference>
<keyword evidence="7 9" id="KW-0472">Membrane</keyword>
<comment type="similarity">
    <text evidence="3">Belongs to the LptF/LptG family.</text>
</comment>
<feature type="transmembrane region" description="Helical" evidence="9">
    <location>
        <begin position="274"/>
        <end position="292"/>
    </location>
</feature>
<name>A0A8J2Z2R8_9GAMM</name>
<keyword evidence="6 9" id="KW-1133">Transmembrane helix</keyword>
<dbReference type="InterPro" id="IPR005495">
    <property type="entry name" value="LptG/LptF_permease"/>
</dbReference>
<dbReference type="OrthoDB" id="9776227at2"/>
<evidence type="ECO:0000256" key="5">
    <source>
        <dbReference type="ARBA" id="ARBA00022692"/>
    </source>
</evidence>
<gene>
    <name evidence="10" type="ORF">GCM10010995_04850</name>
</gene>
<comment type="caution">
    <text evidence="10">The sequence shown here is derived from an EMBL/GenBank/DDBJ whole genome shotgun (WGS) entry which is preliminary data.</text>
</comment>
<keyword evidence="4" id="KW-1003">Cell membrane</keyword>
<feature type="transmembrane region" description="Helical" evidence="9">
    <location>
        <begin position="333"/>
        <end position="352"/>
    </location>
</feature>
<feature type="transmembrane region" description="Helical" evidence="9">
    <location>
        <begin position="12"/>
        <end position="32"/>
    </location>
</feature>
<evidence type="ECO:0000256" key="2">
    <source>
        <dbReference type="ARBA" id="ARBA00004651"/>
    </source>
</evidence>
<evidence type="ECO:0000256" key="9">
    <source>
        <dbReference type="SAM" id="Phobius"/>
    </source>
</evidence>
<evidence type="ECO:0000256" key="1">
    <source>
        <dbReference type="ARBA" id="ARBA00002265"/>
    </source>
</evidence>
<evidence type="ECO:0000256" key="8">
    <source>
        <dbReference type="ARBA" id="ARBA00026081"/>
    </source>
</evidence>
<dbReference type="AlphaFoldDB" id="A0A8J2Z2R8"/>
<accession>A0A8J2Z2R8</accession>
<evidence type="ECO:0000313" key="11">
    <source>
        <dbReference type="Proteomes" id="UP000636949"/>
    </source>
</evidence>
<evidence type="ECO:0000256" key="7">
    <source>
        <dbReference type="ARBA" id="ARBA00023136"/>
    </source>
</evidence>
<evidence type="ECO:0000256" key="3">
    <source>
        <dbReference type="ARBA" id="ARBA00007725"/>
    </source>
</evidence>
<comment type="subunit">
    <text evidence="8">Component of the lipopolysaccharide transport and assembly complex. The LptBFG transporter is composed of two ATP-binding proteins (LptB) and two transmembrane proteins (LptF and LptG).</text>
</comment>
<organism evidence="10 11">
    <name type="scientific">Cysteiniphilum litorale</name>
    <dbReference type="NCBI Taxonomy" id="2056700"/>
    <lineage>
        <taxon>Bacteria</taxon>
        <taxon>Pseudomonadati</taxon>
        <taxon>Pseudomonadota</taxon>
        <taxon>Gammaproteobacteria</taxon>
        <taxon>Thiotrichales</taxon>
        <taxon>Fastidiosibacteraceae</taxon>
        <taxon>Cysteiniphilum</taxon>
    </lineage>
</organism>
<evidence type="ECO:0000313" key="10">
    <source>
        <dbReference type="EMBL" id="GGF90555.1"/>
    </source>
</evidence>
<comment type="subcellular location">
    <subcellularLocation>
        <location evidence="2">Cell membrane</location>
        <topology evidence="2">Multi-pass membrane protein</topology>
    </subcellularLocation>
</comment>
<dbReference type="GO" id="GO:0055085">
    <property type="term" value="P:transmembrane transport"/>
    <property type="evidence" value="ECO:0007669"/>
    <property type="project" value="InterPro"/>
</dbReference>
<dbReference type="Proteomes" id="UP000636949">
    <property type="component" value="Unassembled WGS sequence"/>
</dbReference>
<evidence type="ECO:0000256" key="6">
    <source>
        <dbReference type="ARBA" id="ARBA00022989"/>
    </source>
</evidence>
<reference evidence="10" key="2">
    <citation type="submission" date="2020-09" db="EMBL/GenBank/DDBJ databases">
        <authorList>
            <person name="Sun Q."/>
            <person name="Zhou Y."/>
        </authorList>
    </citation>
    <scope>NUCLEOTIDE SEQUENCE</scope>
    <source>
        <strain evidence="10">CGMCC 1.15758</strain>
    </source>
</reference>
<feature type="transmembrane region" description="Helical" evidence="9">
    <location>
        <begin position="304"/>
        <end position="321"/>
    </location>
</feature>
<protein>
    <submittedName>
        <fullName evidence="10">LPS export ABC transporter permease LptG</fullName>
    </submittedName>
</protein>